<dbReference type="InterPro" id="IPR008952">
    <property type="entry name" value="Tetraspanin_EC2_sf"/>
</dbReference>
<feature type="domain" description="IFT80 second beta-propeller" evidence="7">
    <location>
        <begin position="561"/>
        <end position="850"/>
    </location>
</feature>
<evidence type="ECO:0000313" key="9">
    <source>
        <dbReference type="Proteomes" id="UP000192247"/>
    </source>
</evidence>
<keyword evidence="4 6" id="KW-0472">Membrane</keyword>
<evidence type="ECO:0000256" key="6">
    <source>
        <dbReference type="SAM" id="Phobius"/>
    </source>
</evidence>
<dbReference type="SMART" id="SM00320">
    <property type="entry name" value="WD40"/>
    <property type="match status" value="6"/>
</dbReference>
<comment type="caution">
    <text evidence="8">The sequence shown here is derived from an EMBL/GenBank/DDBJ whole genome shotgun (WGS) entry which is preliminary data.</text>
</comment>
<dbReference type="InterPro" id="IPR001680">
    <property type="entry name" value="WD40_rpt"/>
</dbReference>
<evidence type="ECO:0000256" key="2">
    <source>
        <dbReference type="ARBA" id="ARBA00022692"/>
    </source>
</evidence>
<keyword evidence="5" id="KW-0853">WD repeat</keyword>
<dbReference type="InterPro" id="IPR036322">
    <property type="entry name" value="WD40_repeat_dom_sf"/>
</dbReference>
<dbReference type="PROSITE" id="PS50294">
    <property type="entry name" value="WD_REPEATS_REGION"/>
    <property type="match status" value="1"/>
</dbReference>
<dbReference type="Gene3D" id="1.10.1450.10">
    <property type="entry name" value="Tetraspanin"/>
    <property type="match status" value="1"/>
</dbReference>
<evidence type="ECO:0000256" key="5">
    <source>
        <dbReference type="PROSITE-ProRule" id="PRU00221"/>
    </source>
</evidence>
<evidence type="ECO:0000256" key="3">
    <source>
        <dbReference type="ARBA" id="ARBA00022989"/>
    </source>
</evidence>
<dbReference type="InParanoid" id="A0A1V9Y061"/>
<dbReference type="Pfam" id="PF00335">
    <property type="entry name" value="Tetraspanin"/>
    <property type="match status" value="1"/>
</dbReference>
<dbReference type="GO" id="GO:0060271">
    <property type="term" value="P:cilium assembly"/>
    <property type="evidence" value="ECO:0007669"/>
    <property type="project" value="TreeGrafter"/>
</dbReference>
<dbReference type="InterPro" id="IPR015943">
    <property type="entry name" value="WD40/YVTN_repeat-like_dom_sf"/>
</dbReference>
<dbReference type="SUPFAM" id="SSF48652">
    <property type="entry name" value="Tetraspanin"/>
    <property type="match status" value="1"/>
</dbReference>
<proteinExistence type="predicted"/>
<dbReference type="InterPro" id="IPR018499">
    <property type="entry name" value="Tetraspanin/Peripherin"/>
</dbReference>
<comment type="subcellular location">
    <subcellularLocation>
        <location evidence="1">Membrane</location>
        <topology evidence="1">Multi-pass membrane protein</topology>
    </subcellularLocation>
</comment>
<dbReference type="Proteomes" id="UP000192247">
    <property type="component" value="Unassembled WGS sequence"/>
</dbReference>
<organism evidence="8 9">
    <name type="scientific">Tropilaelaps mercedesae</name>
    <dbReference type="NCBI Taxonomy" id="418985"/>
    <lineage>
        <taxon>Eukaryota</taxon>
        <taxon>Metazoa</taxon>
        <taxon>Ecdysozoa</taxon>
        <taxon>Arthropoda</taxon>
        <taxon>Chelicerata</taxon>
        <taxon>Arachnida</taxon>
        <taxon>Acari</taxon>
        <taxon>Parasitiformes</taxon>
        <taxon>Mesostigmata</taxon>
        <taxon>Gamasina</taxon>
        <taxon>Dermanyssoidea</taxon>
        <taxon>Laelapidae</taxon>
        <taxon>Tropilaelaps</taxon>
    </lineage>
</organism>
<keyword evidence="8" id="KW-0969">Cilium</keyword>
<evidence type="ECO:0000256" key="1">
    <source>
        <dbReference type="ARBA" id="ARBA00004141"/>
    </source>
</evidence>
<dbReference type="AlphaFoldDB" id="A0A1V9Y061"/>
<dbReference type="FunCoup" id="A0A1V9Y061">
    <property type="interactions" value="130"/>
</dbReference>
<dbReference type="PANTHER" id="PTHR24098:SF0">
    <property type="entry name" value="OUTER SEGMENT 5"/>
    <property type="match status" value="1"/>
</dbReference>
<dbReference type="Pfam" id="PF23335">
    <property type="entry name" value="Beta-prop_IFT80_2nd"/>
    <property type="match status" value="1"/>
</dbReference>
<accession>A0A1V9Y061</accession>
<feature type="transmembrane region" description="Helical" evidence="6">
    <location>
        <begin position="66"/>
        <end position="94"/>
    </location>
</feature>
<dbReference type="PRINTS" id="PR00259">
    <property type="entry name" value="TMFOUR"/>
</dbReference>
<dbReference type="PROSITE" id="PS50082">
    <property type="entry name" value="WD_REPEATS_2"/>
    <property type="match status" value="2"/>
</dbReference>
<keyword evidence="2 6" id="KW-0812">Transmembrane</keyword>
<gene>
    <name evidence="8" type="ORF">BIW11_05981</name>
</gene>
<evidence type="ECO:0000313" key="8">
    <source>
        <dbReference type="EMBL" id="OQR79083.1"/>
    </source>
</evidence>
<dbReference type="Pfam" id="PF00400">
    <property type="entry name" value="WD40"/>
    <property type="match status" value="2"/>
</dbReference>
<feature type="transmembrane region" description="Helical" evidence="6">
    <location>
        <begin position="147"/>
        <end position="167"/>
    </location>
</feature>
<keyword evidence="9" id="KW-1185">Reference proteome</keyword>
<keyword evidence="8" id="KW-0282">Flagellum</keyword>
<dbReference type="GO" id="GO:0005929">
    <property type="term" value="C:cilium"/>
    <property type="evidence" value="ECO:0007669"/>
    <property type="project" value="TreeGrafter"/>
</dbReference>
<dbReference type="OrthoDB" id="408728at2759"/>
<dbReference type="STRING" id="418985.A0A1V9Y061"/>
<sequence>MCRVFVFISLREAASSKEGFGAPCALPIFSLARGCADSIISLTTAVEMSAQDDARRSGRKNGSSHLVGLIKLLIVVVNIFVLLLEIALVSVAVYLTSIDKSLLISNLSHNVYNISFAAIIVGGLFVILFTVFGIIGTIQENRCFLTVYFSMMFIIVLGEVGAIAFTVNRIDSIRDLVKINVYNSLRLYSTSVTITNGWDLFQNENECCGMANPDAPQSEAPWKAYQQAKAFFNYSVVPHSCCSDTEHQDECMEGASKYIYNKWGRNNMRLKSVLVNGVVHEGGCSGVAWRGDASLVSCGEDHAVRCLRPDLDKTAQEERRYPDDVFPTGIYAVPSAQKTEIVLITCSDGKYRLASKANQRVVEAHTGAILSAGWNHDGTMLATAGEDGLLRLWMRNGAFKANLAEHESPVTCVCWSIISDELVYSVADSVCARPLNENRQTRLWRAHASATVTAVALSIDGIIVSGGEDCRFKLWDFNTGKNLYAGGQLSQPVNAVAWAPSGEVFAVASFETLTLCHKSGYTLSMDYPSCATIRALCWSDCGTQLAGACSNGALLIAHLVDRVLEWNNFEVSTVGTKLCLVIDVNMEQGIREELTFQGQSAGAMSFRHGVLVVATNGGVFIFGGTGQWQRPSIVRPSLASPVKCIHQSKGHLALVDSAAIHVYANNGKLMCTIRHPFLRANIVRLFDLNDEVVVLADNQSLQFFNINTGKQLSAPFEHERAIYEVAIEQQSWPEALSGGEHLVSFIDSLKQLHLLCLRGKQAYASYVESQVLSMMWSETSRQLAALRESQLLLWECPWAFNIAPKLLDSCRHVFPLADVGTSGRLEHFTGAILSLRVTNGAMHTQAVPPYNEKIEKAVDGEQWDAALKIARFFDVNILTPDLMRSSETLNSL</sequence>
<reference evidence="8 9" key="1">
    <citation type="journal article" date="2017" name="Gigascience">
        <title>Draft genome of the honey bee ectoparasitic mite, Tropilaelaps mercedesae, is shaped by the parasitic life history.</title>
        <authorList>
            <person name="Dong X."/>
            <person name="Armstrong S.D."/>
            <person name="Xia D."/>
            <person name="Makepeace B.L."/>
            <person name="Darby A.C."/>
            <person name="Kadowaki T."/>
        </authorList>
    </citation>
    <scope>NUCLEOTIDE SEQUENCE [LARGE SCALE GENOMIC DNA]</scope>
    <source>
        <strain evidence="8">Wuxi-XJTLU</strain>
    </source>
</reference>
<protein>
    <submittedName>
        <fullName evidence="8">Intraflagellar transport protein 80-like</fullName>
    </submittedName>
</protein>
<dbReference type="InterPro" id="IPR056456">
    <property type="entry name" value="Beta-prop_IFT80_2nd"/>
</dbReference>
<evidence type="ECO:0000256" key="4">
    <source>
        <dbReference type="ARBA" id="ARBA00023136"/>
    </source>
</evidence>
<keyword evidence="8" id="KW-0966">Cell projection</keyword>
<feature type="repeat" description="WD" evidence="5">
    <location>
        <begin position="362"/>
        <end position="393"/>
    </location>
</feature>
<feature type="repeat" description="WD" evidence="5">
    <location>
        <begin position="445"/>
        <end position="485"/>
    </location>
</feature>
<dbReference type="GO" id="GO:0030992">
    <property type="term" value="C:intraciliary transport particle B"/>
    <property type="evidence" value="ECO:0007669"/>
    <property type="project" value="TreeGrafter"/>
</dbReference>
<dbReference type="EMBL" id="MNPL01001503">
    <property type="protein sequence ID" value="OQR79083.1"/>
    <property type="molecule type" value="Genomic_DNA"/>
</dbReference>
<dbReference type="SUPFAM" id="SSF50978">
    <property type="entry name" value="WD40 repeat-like"/>
    <property type="match status" value="2"/>
</dbReference>
<feature type="transmembrane region" description="Helical" evidence="6">
    <location>
        <begin position="114"/>
        <end position="135"/>
    </location>
</feature>
<evidence type="ECO:0000259" key="7">
    <source>
        <dbReference type="Pfam" id="PF23335"/>
    </source>
</evidence>
<dbReference type="Gene3D" id="2.130.10.10">
    <property type="entry name" value="YVTN repeat-like/Quinoprotein amine dehydrogenase"/>
    <property type="match status" value="3"/>
</dbReference>
<dbReference type="PANTHER" id="PTHR24098">
    <property type="entry name" value="OUTER SEGMENT 5"/>
    <property type="match status" value="1"/>
</dbReference>
<dbReference type="GO" id="GO:0016020">
    <property type="term" value="C:membrane"/>
    <property type="evidence" value="ECO:0007669"/>
    <property type="project" value="UniProtKB-SubCell"/>
</dbReference>
<keyword evidence="3 6" id="KW-1133">Transmembrane helix</keyword>
<name>A0A1V9Y061_9ACAR</name>